<dbReference type="PANTHER" id="PTHR45846">
    <property type="entry name" value="TRNA-DIHYDROURIDINE(47) SYNTHASE [NAD(P)(+)]-LIKE"/>
    <property type="match status" value="1"/>
</dbReference>
<evidence type="ECO:0000259" key="16">
    <source>
        <dbReference type="Pfam" id="PF01207"/>
    </source>
</evidence>
<evidence type="ECO:0000256" key="3">
    <source>
        <dbReference type="ARBA" id="ARBA00022555"/>
    </source>
</evidence>
<dbReference type="Gene3D" id="1.10.1200.80">
    <property type="entry name" value="Putative flavin oxidoreducatase, domain 2"/>
    <property type="match status" value="1"/>
</dbReference>
<dbReference type="InterPro" id="IPR004652">
    <property type="entry name" value="DusB-like"/>
</dbReference>
<dbReference type="InterPro" id="IPR001269">
    <property type="entry name" value="DUS_fam"/>
</dbReference>
<feature type="binding site" evidence="12 15">
    <location>
        <begin position="18"/>
        <end position="20"/>
    </location>
    <ligand>
        <name>FMN</name>
        <dbReference type="ChEBI" id="CHEBI:58210"/>
    </ligand>
</feature>
<dbReference type="NCBIfam" id="TIGR00737">
    <property type="entry name" value="nifR3_yhdG"/>
    <property type="match status" value="1"/>
</dbReference>
<keyword evidence="5 12" id="KW-0288">FMN</keyword>
<evidence type="ECO:0000256" key="8">
    <source>
        <dbReference type="ARBA" id="ARBA00022884"/>
    </source>
</evidence>
<accession>A0A4P9K6P7</accession>
<dbReference type="EC" id="1.3.1.-" evidence="12"/>
<evidence type="ECO:0000256" key="4">
    <source>
        <dbReference type="ARBA" id="ARBA00022630"/>
    </source>
</evidence>
<dbReference type="GO" id="GO:0000049">
    <property type="term" value="F:tRNA binding"/>
    <property type="evidence" value="ECO:0007669"/>
    <property type="project" value="UniProtKB-UniRule"/>
</dbReference>
<proteinExistence type="inferred from homology"/>
<dbReference type="SUPFAM" id="SSF51395">
    <property type="entry name" value="FMN-linked oxidoreductases"/>
    <property type="match status" value="1"/>
</dbReference>
<keyword evidence="4 12" id="KW-0285">Flavoprotein</keyword>
<comment type="catalytic activity">
    <reaction evidence="11 12">
        <text>a 5,6-dihydrouridine in tRNA + NAD(+) = a uridine in tRNA + NADH + H(+)</text>
        <dbReference type="Rhea" id="RHEA:54452"/>
        <dbReference type="Rhea" id="RHEA-COMP:13339"/>
        <dbReference type="Rhea" id="RHEA-COMP:13887"/>
        <dbReference type="ChEBI" id="CHEBI:15378"/>
        <dbReference type="ChEBI" id="CHEBI:57540"/>
        <dbReference type="ChEBI" id="CHEBI:57945"/>
        <dbReference type="ChEBI" id="CHEBI:65315"/>
        <dbReference type="ChEBI" id="CHEBI:74443"/>
    </reaction>
</comment>
<sequence length="335" mass="36923">MSLQIGPYQFKHNLVLAPMAGITDAVYRQLCRDKGADYTLAEMVASKKQLWDSKKSSTRHASLTDPEPRAVQLIGTDATELAEAAAWQVSQGAQIIDLNMGCPAKKVCNVAAGSALMAMPDKVEEIFQTVVAAVNVPVTVKIRTGSDDSTKNALQIALLAEQCGLQAVTIHGRTRAAKFSGEAEYQTIKEVKQALSIPVIANGDICTPEQADFVLEYTLADGIMLGRATQGYPWIFREINHYLNSGNHLEKPSLEEFAATVKQHISGLHRLYGEDLGLKIARKHLGWYAQHLPDGKQLRRQFNQLQQADLQLDIVYDFFAELGYSKIGIAQQKQK</sequence>
<dbReference type="InterPro" id="IPR018517">
    <property type="entry name" value="tRNA_hU_synthase_CS"/>
</dbReference>
<evidence type="ECO:0000313" key="17">
    <source>
        <dbReference type="EMBL" id="QCU90742.1"/>
    </source>
</evidence>
<evidence type="ECO:0000256" key="15">
    <source>
        <dbReference type="PIRSR" id="PIRSR006621-2"/>
    </source>
</evidence>
<evidence type="ECO:0000256" key="1">
    <source>
        <dbReference type="ARBA" id="ARBA00001917"/>
    </source>
</evidence>
<feature type="domain" description="DUS-like FMN-binding" evidence="16">
    <location>
        <begin position="16"/>
        <end position="313"/>
    </location>
</feature>
<dbReference type="AlphaFoldDB" id="A0A4P9K6P7"/>
<organism evidence="17 18">
    <name type="scientific">Thiomicrorhabdus sediminis</name>
    <dbReference type="NCBI Taxonomy" id="2580412"/>
    <lineage>
        <taxon>Bacteria</taxon>
        <taxon>Pseudomonadati</taxon>
        <taxon>Pseudomonadota</taxon>
        <taxon>Gammaproteobacteria</taxon>
        <taxon>Thiotrichales</taxon>
        <taxon>Piscirickettsiaceae</taxon>
        <taxon>Thiomicrorhabdus</taxon>
    </lineage>
</organism>
<reference evidence="17 18" key="1">
    <citation type="submission" date="2019-05" db="EMBL/GenBank/DDBJ databases">
        <title>Thiomicrorhabdus sediminis sp. nov, a novel sulfur-oxidizing bacterium isolated from coastal sediment.</title>
        <authorList>
            <person name="Liu X."/>
        </authorList>
    </citation>
    <scope>NUCLEOTIDE SEQUENCE [LARGE SCALE GENOMIC DNA]</scope>
    <source>
        <strain evidence="17 18">G1</strain>
    </source>
</reference>
<keyword evidence="8 12" id="KW-0694">RNA-binding</keyword>
<evidence type="ECO:0000256" key="11">
    <source>
        <dbReference type="ARBA" id="ARBA00048802"/>
    </source>
</evidence>
<dbReference type="PIRSF" id="PIRSF006621">
    <property type="entry name" value="Dus"/>
    <property type="match status" value="1"/>
</dbReference>
<dbReference type="KEGG" id="thig:FE785_08930"/>
<evidence type="ECO:0000256" key="13">
    <source>
        <dbReference type="PIRNR" id="PIRNR006621"/>
    </source>
</evidence>
<evidence type="ECO:0000313" key="18">
    <source>
        <dbReference type="Proteomes" id="UP000304864"/>
    </source>
</evidence>
<feature type="binding site" evidence="12 15">
    <location>
        <position position="72"/>
    </location>
    <ligand>
        <name>FMN</name>
        <dbReference type="ChEBI" id="CHEBI:58210"/>
    </ligand>
</feature>
<keyword evidence="18" id="KW-1185">Reference proteome</keyword>
<feature type="binding site" evidence="12 15">
    <location>
        <begin position="226"/>
        <end position="227"/>
    </location>
    <ligand>
        <name>FMN</name>
        <dbReference type="ChEBI" id="CHEBI:58210"/>
    </ligand>
</feature>
<dbReference type="PANTHER" id="PTHR45846:SF1">
    <property type="entry name" value="TRNA-DIHYDROURIDINE(47) SYNTHASE [NAD(P)(+)]-LIKE"/>
    <property type="match status" value="1"/>
</dbReference>
<dbReference type="InterPro" id="IPR013785">
    <property type="entry name" value="Aldolase_TIM"/>
</dbReference>
<keyword evidence="3 12" id="KW-0820">tRNA-binding</keyword>
<keyword evidence="6 12" id="KW-0819">tRNA processing</keyword>
<evidence type="ECO:0000256" key="2">
    <source>
        <dbReference type="ARBA" id="ARBA00002790"/>
    </source>
</evidence>
<evidence type="ECO:0000256" key="12">
    <source>
        <dbReference type="HAMAP-Rule" id="MF_02042"/>
    </source>
</evidence>
<evidence type="ECO:0000256" key="5">
    <source>
        <dbReference type="ARBA" id="ARBA00022643"/>
    </source>
</evidence>
<dbReference type="Pfam" id="PF01207">
    <property type="entry name" value="Dus"/>
    <property type="match status" value="1"/>
</dbReference>
<evidence type="ECO:0000256" key="9">
    <source>
        <dbReference type="ARBA" id="ARBA00023002"/>
    </source>
</evidence>
<comment type="catalytic activity">
    <reaction evidence="10 12">
        <text>a 5,6-dihydrouridine in tRNA + NADP(+) = a uridine in tRNA + NADPH + H(+)</text>
        <dbReference type="Rhea" id="RHEA:23624"/>
        <dbReference type="Rhea" id="RHEA-COMP:13339"/>
        <dbReference type="Rhea" id="RHEA-COMP:13887"/>
        <dbReference type="ChEBI" id="CHEBI:15378"/>
        <dbReference type="ChEBI" id="CHEBI:57783"/>
        <dbReference type="ChEBI" id="CHEBI:58349"/>
        <dbReference type="ChEBI" id="CHEBI:65315"/>
        <dbReference type="ChEBI" id="CHEBI:74443"/>
    </reaction>
</comment>
<dbReference type="HAMAP" id="MF_02042">
    <property type="entry name" value="DusB_subfam"/>
    <property type="match status" value="1"/>
</dbReference>
<keyword evidence="7 12" id="KW-0521">NADP</keyword>
<dbReference type="InterPro" id="IPR024036">
    <property type="entry name" value="tRNA-dHydroUridine_Synthase_C"/>
</dbReference>
<evidence type="ECO:0000256" key="10">
    <source>
        <dbReference type="ARBA" id="ARBA00048205"/>
    </source>
</evidence>
<dbReference type="OrthoDB" id="9764501at2"/>
<evidence type="ECO:0000256" key="6">
    <source>
        <dbReference type="ARBA" id="ARBA00022694"/>
    </source>
</evidence>
<dbReference type="Proteomes" id="UP000304864">
    <property type="component" value="Chromosome"/>
</dbReference>
<dbReference type="GO" id="GO:0017150">
    <property type="term" value="F:tRNA dihydrouridine synthase activity"/>
    <property type="evidence" value="ECO:0007669"/>
    <property type="project" value="UniProtKB-UniRule"/>
</dbReference>
<dbReference type="GO" id="GO:0050660">
    <property type="term" value="F:flavin adenine dinucleotide binding"/>
    <property type="evidence" value="ECO:0007669"/>
    <property type="project" value="InterPro"/>
</dbReference>
<dbReference type="InterPro" id="IPR032887">
    <property type="entry name" value="DusB"/>
</dbReference>
<gene>
    <name evidence="12 17" type="primary">dusB</name>
    <name evidence="17" type="ORF">FE785_08930</name>
</gene>
<comment type="cofactor">
    <cofactor evidence="1 12 13 15">
        <name>FMN</name>
        <dbReference type="ChEBI" id="CHEBI:58210"/>
    </cofactor>
</comment>
<dbReference type="Gene3D" id="3.20.20.70">
    <property type="entry name" value="Aldolase class I"/>
    <property type="match status" value="1"/>
</dbReference>
<evidence type="ECO:0000256" key="14">
    <source>
        <dbReference type="PIRSR" id="PIRSR006621-1"/>
    </source>
</evidence>
<name>A0A4P9K6P7_9GAMM</name>
<dbReference type="PROSITE" id="PS01136">
    <property type="entry name" value="UPF0034"/>
    <property type="match status" value="1"/>
</dbReference>
<feature type="active site" description="Proton donor" evidence="12 14">
    <location>
        <position position="102"/>
    </location>
</feature>
<dbReference type="RefSeq" id="WP_138565416.1">
    <property type="nucleotide sequence ID" value="NZ_CP040602.1"/>
</dbReference>
<dbReference type="GO" id="GO:0010181">
    <property type="term" value="F:FMN binding"/>
    <property type="evidence" value="ECO:0007669"/>
    <property type="project" value="UniProtKB-UniRule"/>
</dbReference>
<keyword evidence="9 12" id="KW-0560">Oxidoreductase</keyword>
<dbReference type="InterPro" id="IPR035587">
    <property type="entry name" value="DUS-like_FMN-bd"/>
</dbReference>
<comment type="function">
    <text evidence="2 12 13">Catalyzes the synthesis of 5,6-dihydrouridine (D), a modified base found in the D-loop of most tRNAs, via the reduction of the C5-C6 double bond in target uridines.</text>
</comment>
<protein>
    <recommendedName>
        <fullName evidence="12">tRNA-dihydrouridine synthase B</fullName>
        <ecNumber evidence="12">1.3.1.-</ecNumber>
    </recommendedName>
</protein>
<feature type="binding site" evidence="12">
    <location>
        <begin position="202"/>
        <end position="204"/>
    </location>
    <ligand>
        <name>FMN</name>
        <dbReference type="ChEBI" id="CHEBI:58210"/>
    </ligand>
</feature>
<dbReference type="CDD" id="cd02801">
    <property type="entry name" value="DUS_like_FMN"/>
    <property type="match status" value="1"/>
</dbReference>
<feature type="binding site" evidence="15">
    <location>
        <position position="171"/>
    </location>
    <ligand>
        <name>FMN</name>
        <dbReference type="ChEBI" id="CHEBI:58210"/>
    </ligand>
</feature>
<comment type="similarity">
    <text evidence="13">Belongs to the dus family.</text>
</comment>
<evidence type="ECO:0000256" key="7">
    <source>
        <dbReference type="ARBA" id="ARBA00022857"/>
    </source>
</evidence>
<keyword evidence="15" id="KW-0547">Nucleotide-binding</keyword>
<dbReference type="EMBL" id="CP040602">
    <property type="protein sequence ID" value="QCU90742.1"/>
    <property type="molecule type" value="Genomic_DNA"/>
</dbReference>
<comment type="similarity">
    <text evidence="12">Belongs to the Dus family. DusB subfamily.</text>
</comment>
<feature type="binding site" evidence="12 15">
    <location>
        <position position="141"/>
    </location>
    <ligand>
        <name>FMN</name>
        <dbReference type="ChEBI" id="CHEBI:58210"/>
    </ligand>
</feature>